<organism evidence="2 3">
    <name type="scientific">Bythopirellula goksoeyrii</name>
    <dbReference type="NCBI Taxonomy" id="1400387"/>
    <lineage>
        <taxon>Bacteria</taxon>
        <taxon>Pseudomonadati</taxon>
        <taxon>Planctomycetota</taxon>
        <taxon>Planctomycetia</taxon>
        <taxon>Pirellulales</taxon>
        <taxon>Lacipirellulaceae</taxon>
        <taxon>Bythopirellula</taxon>
    </lineage>
</organism>
<evidence type="ECO:0000313" key="2">
    <source>
        <dbReference type="EMBL" id="QEG37536.1"/>
    </source>
</evidence>
<dbReference type="KEGG" id="bgok:Pr1d_48820"/>
<protein>
    <submittedName>
        <fullName evidence="2">Uncharacterized protein</fullName>
    </submittedName>
</protein>
<accession>A0A5B9QKG5</accession>
<proteinExistence type="predicted"/>
<gene>
    <name evidence="2" type="ORF">Pr1d_48820</name>
</gene>
<name>A0A5B9QKG5_9BACT</name>
<feature type="compositionally biased region" description="Gly residues" evidence="1">
    <location>
        <begin position="26"/>
        <end position="53"/>
    </location>
</feature>
<evidence type="ECO:0000313" key="3">
    <source>
        <dbReference type="Proteomes" id="UP000323917"/>
    </source>
</evidence>
<dbReference type="EMBL" id="CP042913">
    <property type="protein sequence ID" value="QEG37536.1"/>
    <property type="molecule type" value="Genomic_DNA"/>
</dbReference>
<feature type="compositionally biased region" description="Basic and acidic residues" evidence="1">
    <location>
        <begin position="213"/>
        <end position="255"/>
    </location>
</feature>
<feature type="region of interest" description="Disordered" evidence="1">
    <location>
        <begin position="26"/>
        <end position="170"/>
    </location>
</feature>
<dbReference type="RefSeq" id="WP_210417810.1">
    <property type="nucleotide sequence ID" value="NZ_CP042913.1"/>
</dbReference>
<dbReference type="Proteomes" id="UP000323917">
    <property type="component" value="Chromosome"/>
</dbReference>
<feature type="region of interest" description="Disordered" evidence="1">
    <location>
        <begin position="200"/>
        <end position="255"/>
    </location>
</feature>
<dbReference type="AlphaFoldDB" id="A0A5B9QKG5"/>
<feature type="compositionally biased region" description="Low complexity" evidence="1">
    <location>
        <begin position="54"/>
        <end position="125"/>
    </location>
</feature>
<evidence type="ECO:0000256" key="1">
    <source>
        <dbReference type="SAM" id="MobiDB-lite"/>
    </source>
</evidence>
<sequence length="477" mass="48877">MFKLKILLVSFTIVILVCPLDVFARGGGGRGGGGGGRGGGGGGRSMSGGGGGSMSRSPSMSRPSPSQSRPSPSASRPSSSRPSAGGARTSTGALGSRPSGAAGARPGASAGARPATGAAGRPSAGNVAGSGRPSQGQLNSFLNVPSQGSRPGASVGSRPAGGNAAVSDFFHSGGGAVAVAGAGAGAVAGARAGQAGVRAEGARTAASGNRAGNRGDRQSARVESRGEHRSSLAEGRGERQTERQQQRGERADSIRDELGNQFDENHLFEDFWRDNPQAYLNFQQNPALWSWAAFSTVSAFMPWNWGTGNYYDYGSSGGSSSSGDAGTVYADEATYSSPEYCEEAEQLASSAPEEPPADTEWLSLGVFAAADEKSNSIPNMFLQLAVSKEGIIAGTYQNKTTGQTESLEGMVDQESQRVAWTVTGKNTPIMETGLQNLTMNETPALVHFADGTTQNWLLVRVAKPEDTQTGGQSTTPQ</sequence>
<feature type="compositionally biased region" description="Polar residues" evidence="1">
    <location>
        <begin position="132"/>
        <end position="149"/>
    </location>
</feature>
<reference evidence="2 3" key="1">
    <citation type="submission" date="2019-08" db="EMBL/GenBank/DDBJ databases">
        <title>Deep-cultivation of Planctomycetes and their phenomic and genomic characterization uncovers novel biology.</title>
        <authorList>
            <person name="Wiegand S."/>
            <person name="Jogler M."/>
            <person name="Boedeker C."/>
            <person name="Pinto D."/>
            <person name="Vollmers J."/>
            <person name="Rivas-Marin E."/>
            <person name="Kohn T."/>
            <person name="Peeters S.H."/>
            <person name="Heuer A."/>
            <person name="Rast P."/>
            <person name="Oberbeckmann S."/>
            <person name="Bunk B."/>
            <person name="Jeske O."/>
            <person name="Meyerdierks A."/>
            <person name="Storesund J.E."/>
            <person name="Kallscheuer N."/>
            <person name="Luecker S."/>
            <person name="Lage O.M."/>
            <person name="Pohl T."/>
            <person name="Merkel B.J."/>
            <person name="Hornburger P."/>
            <person name="Mueller R.-W."/>
            <person name="Bruemmer F."/>
            <person name="Labrenz M."/>
            <person name="Spormann A.M."/>
            <person name="Op den Camp H."/>
            <person name="Overmann J."/>
            <person name="Amann R."/>
            <person name="Jetten M.S.M."/>
            <person name="Mascher T."/>
            <person name="Medema M.H."/>
            <person name="Devos D.P."/>
            <person name="Kaster A.-K."/>
            <person name="Ovreas L."/>
            <person name="Rohde M."/>
            <person name="Galperin M.Y."/>
            <person name="Jogler C."/>
        </authorList>
    </citation>
    <scope>NUCLEOTIDE SEQUENCE [LARGE SCALE GENOMIC DNA]</scope>
    <source>
        <strain evidence="2 3">Pr1d</strain>
    </source>
</reference>
<keyword evidence="3" id="KW-1185">Reference proteome</keyword>